<evidence type="ECO:0000256" key="2">
    <source>
        <dbReference type="SAM" id="MobiDB-lite"/>
    </source>
</evidence>
<dbReference type="PANTHER" id="PTHR12517">
    <property type="entry name" value="VACUOLAR PROTEIN SORTING-ASSOCIATED PROTEIN 13B"/>
    <property type="match status" value="1"/>
</dbReference>
<feature type="domain" description="Chorein N-terminal" evidence="3">
    <location>
        <begin position="4"/>
        <end position="279"/>
    </location>
</feature>
<feature type="region of interest" description="Disordered" evidence="2">
    <location>
        <begin position="3321"/>
        <end position="3346"/>
    </location>
</feature>
<evidence type="ECO:0000313" key="5">
    <source>
        <dbReference type="Proteomes" id="UP001209878"/>
    </source>
</evidence>
<organism evidence="4 5">
    <name type="scientific">Ridgeia piscesae</name>
    <name type="common">Tubeworm</name>
    <dbReference type="NCBI Taxonomy" id="27915"/>
    <lineage>
        <taxon>Eukaryota</taxon>
        <taxon>Metazoa</taxon>
        <taxon>Spiralia</taxon>
        <taxon>Lophotrochozoa</taxon>
        <taxon>Annelida</taxon>
        <taxon>Polychaeta</taxon>
        <taxon>Sedentaria</taxon>
        <taxon>Canalipalpata</taxon>
        <taxon>Sabellida</taxon>
        <taxon>Siboglinidae</taxon>
        <taxon>Ridgeia</taxon>
    </lineage>
</organism>
<dbReference type="InterPro" id="IPR026854">
    <property type="entry name" value="VPS13_N"/>
</dbReference>
<feature type="region of interest" description="Disordered" evidence="2">
    <location>
        <begin position="1766"/>
        <end position="1804"/>
    </location>
</feature>
<feature type="compositionally biased region" description="Low complexity" evidence="2">
    <location>
        <begin position="536"/>
        <end position="550"/>
    </location>
</feature>
<comment type="caution">
    <text evidence="4">The sequence shown here is derived from an EMBL/GenBank/DDBJ whole genome shotgun (WGS) entry which is preliminary data.</text>
</comment>
<feature type="compositionally biased region" description="Basic and acidic residues" evidence="2">
    <location>
        <begin position="591"/>
        <end position="601"/>
    </location>
</feature>
<feature type="region of interest" description="Disordered" evidence="2">
    <location>
        <begin position="984"/>
        <end position="1027"/>
    </location>
</feature>
<keyword evidence="1" id="KW-0813">Transport</keyword>
<evidence type="ECO:0000259" key="3">
    <source>
        <dbReference type="Pfam" id="PF12624"/>
    </source>
</evidence>
<dbReference type="Proteomes" id="UP001209878">
    <property type="component" value="Unassembled WGS sequence"/>
</dbReference>
<protein>
    <recommendedName>
        <fullName evidence="3">Chorein N-terminal domain-containing protein</fullName>
    </recommendedName>
</protein>
<feature type="compositionally biased region" description="Polar residues" evidence="2">
    <location>
        <begin position="1787"/>
        <end position="1804"/>
    </location>
</feature>
<feature type="region of interest" description="Disordered" evidence="2">
    <location>
        <begin position="3934"/>
        <end position="3953"/>
    </location>
</feature>
<feature type="compositionally biased region" description="Basic and acidic residues" evidence="2">
    <location>
        <begin position="3332"/>
        <end position="3342"/>
    </location>
</feature>
<accession>A0AAD9KGW7</accession>
<dbReference type="PANTHER" id="PTHR12517:SF0">
    <property type="entry name" value="INTERMEMBRANE LIPID TRANSFER PROTEIN VPS13B"/>
    <property type="match status" value="1"/>
</dbReference>
<sequence>MFKLESYITPLLMGYIDKYVKLRHEDFQLSLWGGDAVLNKLDLRLEAIEEAIKLPIVFKSGHIYELRIHVPWTKLGSEPVIITINTIECILKLRDSGYEEHSHSSSQSGTTAAVAAQPVRRQQDEEDMPPGYLQGLINRVLNNINIIINNLILKFVDDDIVLSVNVKSAECYSTDALWERSFVELSLPELVLRRVIDVHDLTVCLDRRSANGKIETYQDPLLYRCSLVCRVYTAYDSLHAKMPCVTKLNVLCKKLELSLTDVQVPMFFRLLELCLALYYGTLELPSPQTADRNTQAPGDTVIAIDSDTSAALSPRDEEAGWATWAWSFVPQILPAEEDEDGDGSSYGNASGRASGKGQEEAVLVVGFYCSKAEVVFKLTQVAQDGGTTCGPRRVTFRPYCAWEADGINCTVLLKGISFFSAQFGISSTRVGCLGVGMGVGGGSGEGQGGGLLQDSYFMRSGSPDTEKPFNYISGSLFDPGGAENKLEQPHFITDEQRHREVYSEHYVLQRFGTFFLDYLYTMDIPEDGERERRRTGGSSRSSVSEQSQDGVLQENSSMKFVLCPMEVTVSSDMVERISKFVHCAMDHDYEPYSKQSSDLKPDTNSPPPTDSQVAPLEQFVPTRTYQLVVLRPLVYVHAASHSSEGSTAVREHHSKRKKAKVKGSRTSQAVDAQEQPVHMPCIVITAERLDVQLTTAMYTHRLVSVVSKMTIPSENLLHHCHAHLHCQLFGLQFGVSLLDRPGQWAPVQNALQPCSASYYRTTLLLPTFWNNPLQPKVENTCEVPNLTVNLTKPQLMLIMHIAATWCQSCPDALRLQTVSLVDDTFHMTAKQPQVTRPVLVLSVGGTNVKQCDTDAVSAVNLTVSSLQATVLARDRGCDAVTPVLSGPVDTTEVYETSYFEQQTVAPPSEGTDKDCITVTWQFLKDASSLQAPAAFFLEVEGIVGCIDPVLLDWFTYVPMVTKQRAVEKKGTVIVVDATLADATSPLKTKEGSQSGSNVTTAPTDSQTPAPTQSKSGPTVHPAGDKVAPSDEVTCVTAGWGKYLADMFPLVKRTELQLTVASCCVFLPLGSVSLPPEPSMNIGENLRGVYARGDLPDTLVLSLPRLHASSADAPPYGAGLREIPIHAHAFGHSVGGARLPWSLQLTTCSAYTLHASHTVRSIIKPVSASATVAVTTKYNPPTSDAISSLGLCVHVDLQTITVACSNAQLQLSYNLALSLISTVSHVVQGQKVLAQVLAPNAGTVPTDMSTALSVVPSRGTASGLQRKTSSSSQVGPVDIRVMTTTSGSWSRDSASPCRDNGDSVTLSLWMQWTLLRLTGTLTSHSDHCRGVCLVTEIEDLTTAIDIQDVYSKVRCKVGSVNILHRQQMDEEGNLWEAGNMGGVVLSCGKHLSQNVHVISNRLWSAGLTHNAPGDFACAKDESKKRRDKSHAFLTFTYTRAQQRNVRHRMQKHSVADDNGDTADGNKHGAAVGTSGATYLNEVCLDLHPCDVVLNCPVFVDLLQVFVLKAPETAVGSSTPPQDGTTITTEHPLWFISMLPLIYLNAANFRLFLPTIPCSSCDITSSQDNVDSACPSSSVATVAMMPRHDMCVFQVEALSLLPNADNPLPRVVVEKDIYRRALHAGITSQLGSEVEDRQYQLDMRGLSLSTGCWQHFLLAPSAVHNKDSDGSVVMQNPALEWNNLTTASEIEQVSLRPLAANFDLRIVVAPAIVSRQPSQQLLLVCGTSIEVNASSNMDFYISTNQLQLLVDILDSNIETLARATSQVTAPERAVHQGAAQGHFPRQRSAHAQDNTGNDSGVESETSTRIVGAKSASQMALQVSEPRSTSPYKSLLSLMPIDVLLTARKISLMVYSQVMEDVDPANSPPMWKGSFLEDINLDASLSSMHHGDSQHSVGTEACTTVPPSESISKQAVVRPYIYAYFSQPHSLMSVDQTQSKIELSCYDIVLKGTRFGYFFPEESKPLPDMSDFMVDWVETRPGRTDRQTGVPPSLYTLTVTDFLQCANVTMCIERPLKVNLSTTLLRQLRQLQTDLEGCWQATGQSDTDHSETSGTTCAPPTAASAPLVKVGHISLRTGQLVVAMETNTTPENAGALLAVQGIDSDVVAEWNDGEVTEMNLSVTATDMMVKTSYKGKYRPLELQWAKQEPDAPLKVAQDSGHHIDQAVHTDTRQDVVKIQHSSDDLRMGDFEFVVDETGSDILPHPGEVMFGVDKQYGHSMLSWQFCEPRLITSLDVNPLPFTLTHLLAGQRTVDDLKVKCVLEYWNVLRGWYEYYAQFDLSEGESCHLELPSVTPTQHPSVTPSQGWRVVILHPVDREEYAQLFEDLDTTVNIEPVVAPQTLFASLNVSSCFASHLVPVIQAGVSVSALKLRLANHLQHLGTVTPAKLRPFEVDATGPTDQEWMVWSVDNTNVNVSWLGDVHTQAHIQAETRLSCDILEYRTLTLRPLLTPCDLEGTCLWQEHAQRTVVKADLHIDTLQLRVAESTVHSLTIAQQAWTQVDTDESLVVNSRKLYPYAWRSHKTPQLLRLCLRSAGSHWSGPVSLDRIGTHVVSIEGGEQGATLVVKVQQVTSSQKKVVISGLVVVASRISQHLDVKLVTKATQRNQKEAAITLDANKTLPSFVVNHSDVHSVKLRLMGVKMPWSQELVVIGDKVKDARLVKIPLHDKVNFIHVWCHVFTETHHSVTRSLILITPVFVVRSDLPLPLLMNIETPRLKSHHQVELRGRGDENQLETMSADMSYNVTFKLGASHQVSAPALTLASGMIEQVERTSVDKVDIDAMVAEWPPDGVTINQWPYGGVVSSTAHSSPQKSMNLALSQASVAPPDGQEQADIELKIGLSQYWPGCNSLLISVAPYWLMVNETDIDLVVIDGARGHQWSLPRDLTIAPPEFESTFSVGFVKDGQLHMSSAVSLSEEDDTGHYLPRIEGLLYRRGHTPVSIYMRAAPATSTTTTVCHLVLHSVMCDGLRVVTVREKFQLANLMSCDVLVQCHALPVQSDKISIDCTTSHVTLVSSKHQHVGTDRLKQELHPLLLWNVPELPVDMAPETFDYAFHLCLSLDNTRPHPSNGHLKENCSTSNHSRGHIDQLKRATWSCPVWLPVRSAAVRTSVSVRCCGTEGESDDTMLCTVMTETEDGVVYIIVAKETSPPLQIYNNCPFPLHFGQGLLAKSATEAVTVYEETLSTPSIPTVPPFGCGAYAFPSMNQMFPQIVQPPTQPMLHLAGCQELTDGETSEGACPLCCRGDGGSVMLWSYGLDVAMEHDTFVNLPECSDVKVHIEKVGHATCVYVDPITRAEISAKEIRSRIKGTTSTASTKVVVIEKKPSPSITASMPKSPMRSERLPERRRPPAPPTCAFTLEVTGVCDHALVTLSEEITSPQVVTDFVSLAADDIFVCVHNPEDLYDTAAPSMRRGTLTHWHCSVGDLQLDNQLYDRGNYDFPVVVLRQHTDTPPSVTGKDLLKFRLDERLDRAKQNAMVAITLITCTDVVDGHVDVQSLDIDIKPLVMFFEDTFMYEILKRIDRFVPVSLSAPRLERCRRGAPQVVRENAVALVLNPCRLDHVRIAPLQILLSIHASLKLFIACDDTPLSFRAFERDQLFTSQYQLVRTLVIHYVTAMLTRAGLIVGSLDILGNPTGLIRNFGTGVADLFRLPYEGVRHGPGAFLSGVTNGMTSLLKHVSTGTLTSITNFASSLSRNMDRLSLDHTYREQQEWLRQRPLGVADGVRSGLTGFGLSLLGAIAGIADQPLQIVAGSDVDKPTSAIQTATGVMVGVGKGLVGVVTKPIGGAAGLVSQTSLGLLEGTGLSCRQKKRQRALERDIAAYPNSRLKYMEKMLQTVANGDIITSLSADLSQPTRGYDACVLLLTPEVLFIVSVASDDQQRAFPLSEIECRGSVEDANVLQLLMRQHKLDSCSWEEDQASNTDRVAHFIDGAASSIAYRPEDKHTPASASASTGHQGERSPVASVQYEFYVDPLEKQLFLSLFAIAQNKLIGFAFAL</sequence>
<feature type="region of interest" description="Disordered" evidence="2">
    <location>
        <begin position="591"/>
        <end position="615"/>
    </location>
</feature>
<feature type="region of interest" description="Disordered" evidence="2">
    <location>
        <begin position="527"/>
        <end position="551"/>
    </location>
</feature>
<evidence type="ECO:0000313" key="4">
    <source>
        <dbReference type="EMBL" id="KAK2171349.1"/>
    </source>
</evidence>
<feature type="compositionally biased region" description="Polar residues" evidence="2">
    <location>
        <begin position="991"/>
        <end position="1016"/>
    </location>
</feature>
<feature type="region of interest" description="Disordered" evidence="2">
    <location>
        <begin position="641"/>
        <end position="670"/>
    </location>
</feature>
<feature type="compositionally biased region" description="Basic residues" evidence="2">
    <location>
        <begin position="652"/>
        <end position="663"/>
    </location>
</feature>
<keyword evidence="5" id="KW-1185">Reference proteome</keyword>
<evidence type="ECO:0000256" key="1">
    <source>
        <dbReference type="ARBA" id="ARBA00022448"/>
    </source>
</evidence>
<dbReference type="Pfam" id="PF12624">
    <property type="entry name" value="VPS13_N"/>
    <property type="match status" value="1"/>
</dbReference>
<feature type="region of interest" description="Disordered" evidence="2">
    <location>
        <begin position="100"/>
        <end position="127"/>
    </location>
</feature>
<gene>
    <name evidence="4" type="ORF">NP493_1066g01018</name>
</gene>
<reference evidence="4" key="1">
    <citation type="journal article" date="2023" name="Mol. Biol. Evol.">
        <title>Third-Generation Sequencing Reveals the Adaptive Role of the Epigenome in Three Deep-Sea Polychaetes.</title>
        <authorList>
            <person name="Perez M."/>
            <person name="Aroh O."/>
            <person name="Sun Y."/>
            <person name="Lan Y."/>
            <person name="Juniper S.K."/>
            <person name="Young C.R."/>
            <person name="Angers B."/>
            <person name="Qian P.Y."/>
        </authorList>
    </citation>
    <scope>NUCLEOTIDE SEQUENCE</scope>
    <source>
        <strain evidence="4">R07B-5</strain>
    </source>
</reference>
<dbReference type="EMBL" id="JAODUO010001075">
    <property type="protein sequence ID" value="KAK2171349.1"/>
    <property type="molecule type" value="Genomic_DNA"/>
</dbReference>
<proteinExistence type="predicted"/>
<dbReference type="InterPro" id="IPR039782">
    <property type="entry name" value="VPS13B"/>
</dbReference>
<name>A0AAD9KGW7_RIDPI</name>